<dbReference type="PANTHER" id="PTHR12635">
    <property type="entry name" value="RHO-GTPASE-ACTIVATING PROTEIN 6 FAMILY MEMBER"/>
    <property type="match status" value="1"/>
</dbReference>
<dbReference type="AlphaFoldDB" id="A0A9P0GWR5"/>
<dbReference type="GO" id="GO:0007165">
    <property type="term" value="P:signal transduction"/>
    <property type="evidence" value="ECO:0007669"/>
    <property type="project" value="InterPro"/>
</dbReference>
<feature type="compositionally biased region" description="Basic and acidic residues" evidence="2">
    <location>
        <begin position="113"/>
        <end position="129"/>
    </location>
</feature>
<dbReference type="InterPro" id="IPR008936">
    <property type="entry name" value="Rho_GTPase_activation_prot"/>
</dbReference>
<feature type="region of interest" description="Disordered" evidence="2">
    <location>
        <begin position="409"/>
        <end position="463"/>
    </location>
</feature>
<accession>A0A9P0GWR5</accession>
<dbReference type="EMBL" id="OV725077">
    <property type="protein sequence ID" value="CAH1388888.1"/>
    <property type="molecule type" value="Genomic_DNA"/>
</dbReference>
<organism evidence="4 5">
    <name type="scientific">Nezara viridula</name>
    <name type="common">Southern green stink bug</name>
    <name type="synonym">Cimex viridulus</name>
    <dbReference type="NCBI Taxonomy" id="85310"/>
    <lineage>
        <taxon>Eukaryota</taxon>
        <taxon>Metazoa</taxon>
        <taxon>Ecdysozoa</taxon>
        <taxon>Arthropoda</taxon>
        <taxon>Hexapoda</taxon>
        <taxon>Insecta</taxon>
        <taxon>Pterygota</taxon>
        <taxon>Neoptera</taxon>
        <taxon>Paraneoptera</taxon>
        <taxon>Hemiptera</taxon>
        <taxon>Heteroptera</taxon>
        <taxon>Panheteroptera</taxon>
        <taxon>Pentatomomorpha</taxon>
        <taxon>Pentatomoidea</taxon>
        <taxon>Pentatomidae</taxon>
        <taxon>Pentatominae</taxon>
        <taxon>Nezara</taxon>
    </lineage>
</organism>
<dbReference type="PROSITE" id="PS50238">
    <property type="entry name" value="RHOGAP"/>
    <property type="match status" value="1"/>
</dbReference>
<evidence type="ECO:0000256" key="2">
    <source>
        <dbReference type="SAM" id="MobiDB-lite"/>
    </source>
</evidence>
<dbReference type="InterPro" id="IPR000198">
    <property type="entry name" value="RhoGAP_dom"/>
</dbReference>
<evidence type="ECO:0000313" key="5">
    <source>
        <dbReference type="Proteomes" id="UP001152798"/>
    </source>
</evidence>
<keyword evidence="1" id="KW-0343">GTPase activation</keyword>
<dbReference type="SMART" id="SM00324">
    <property type="entry name" value="RhoGAP"/>
    <property type="match status" value="1"/>
</dbReference>
<dbReference type="Proteomes" id="UP001152798">
    <property type="component" value="Chromosome 1"/>
</dbReference>
<evidence type="ECO:0000256" key="1">
    <source>
        <dbReference type="ARBA" id="ARBA00022468"/>
    </source>
</evidence>
<feature type="region of interest" description="Disordered" evidence="2">
    <location>
        <begin position="113"/>
        <end position="153"/>
    </location>
</feature>
<evidence type="ECO:0000313" key="4">
    <source>
        <dbReference type="EMBL" id="CAH1388888.1"/>
    </source>
</evidence>
<sequence length="708" mass="78920">EGCVWNNVAGRTVTLTDTSLTQLTEIERKILQKVALAKLQALNLGVNVRIPSESPATTAVQKPKRKAYLLKRKAITTGFFDTNRKDEKDKGETTTTTGGLVFGIPLSQCVENEKSRLSLRPEGEDTELRRKSRGSFSSLIESPRTDEKGSCESLIGGTLSMPGLDSISCGSTPNLSTPEGGVPTIVTSCLRHLENNGLHTLGIFRVSSSKKRVRQLREDFDCGKDISLEDELCPHDVATLLKEYFRDLPDSLLCKDLYQAFIQTQRIRNRRLQHEALQHLLQLLPVANRDTLLVLLSFLSLVANHADDQKDSSGQVQTGNKMDSSNLATLFAPNILHNYSKGTPSKKDELSTERSEERADAINVIRSLIDNHKILFQVPAELLNEVYIHMMDSHPELLDQLLRRRDTSDERLDRGRERVPKKRRDESRKRGDSESSSRRASDDKTRMSSSDSGHHTPEESNVNDGVITASLKIPVPSVTSFSLNLDDIPYIEDSDRQQITLGISKSSGSQPESGLGSFSPPTRPPSVTSWGSTPTSPECEPTTASITFPSRHQPQLQRVTITNTSKIQQVQPSYAQCETYNTDKRHFASSTTYSRLLSTETKVTKSASSGAVVTQHERPITPSISSIGGAVLRSKTADIERMLRIQSKAKKVPTVEKDCKRRYTDVRHLTRNLVEEKTETTTSASESRGVWKRRELISSEPKERRNIF</sequence>
<dbReference type="SUPFAM" id="SSF48350">
    <property type="entry name" value="GTPase activation domain, GAP"/>
    <property type="match status" value="1"/>
</dbReference>
<name>A0A9P0GWR5_NEZVI</name>
<proteinExistence type="predicted"/>
<dbReference type="OrthoDB" id="10024839at2759"/>
<reference evidence="4" key="1">
    <citation type="submission" date="2022-01" db="EMBL/GenBank/DDBJ databases">
        <authorList>
            <person name="King R."/>
        </authorList>
    </citation>
    <scope>NUCLEOTIDE SEQUENCE</scope>
</reference>
<dbReference type="GO" id="GO:0005096">
    <property type="term" value="F:GTPase activator activity"/>
    <property type="evidence" value="ECO:0007669"/>
    <property type="project" value="UniProtKB-KW"/>
</dbReference>
<evidence type="ECO:0000259" key="3">
    <source>
        <dbReference type="PROSITE" id="PS50238"/>
    </source>
</evidence>
<dbReference type="Gene3D" id="1.10.555.10">
    <property type="entry name" value="Rho GTPase activation protein"/>
    <property type="match status" value="1"/>
</dbReference>
<keyword evidence="5" id="KW-1185">Reference proteome</keyword>
<gene>
    <name evidence="4" type="ORF">NEZAVI_LOCUS402</name>
</gene>
<feature type="compositionally biased region" description="Polar residues" evidence="2">
    <location>
        <begin position="503"/>
        <end position="512"/>
    </location>
</feature>
<feature type="region of interest" description="Disordered" evidence="2">
    <location>
        <begin position="503"/>
        <end position="553"/>
    </location>
</feature>
<dbReference type="InterPro" id="IPR037863">
    <property type="entry name" value="RHOGAP6/36"/>
</dbReference>
<feature type="domain" description="Rho-GAP" evidence="3">
    <location>
        <begin position="173"/>
        <end position="376"/>
    </location>
</feature>
<feature type="compositionally biased region" description="Basic and acidic residues" evidence="2">
    <location>
        <begin position="409"/>
        <end position="458"/>
    </location>
</feature>
<feature type="compositionally biased region" description="Low complexity" evidence="2">
    <location>
        <begin position="532"/>
        <end position="543"/>
    </location>
</feature>
<dbReference type="Pfam" id="PF00620">
    <property type="entry name" value="RhoGAP"/>
    <property type="match status" value="1"/>
</dbReference>
<protein>
    <recommendedName>
        <fullName evidence="3">Rho-GAP domain-containing protein</fullName>
    </recommendedName>
</protein>
<feature type="compositionally biased region" description="Polar residues" evidence="2">
    <location>
        <begin position="544"/>
        <end position="553"/>
    </location>
</feature>
<dbReference type="PANTHER" id="PTHR12635:SF7">
    <property type="entry name" value="RHO GTPASE ACTIVATING PROTEIN 6-RELATED"/>
    <property type="match status" value="1"/>
</dbReference>
<feature type="non-terminal residue" evidence="4">
    <location>
        <position position="1"/>
    </location>
</feature>